<dbReference type="CDD" id="cd06578">
    <property type="entry name" value="HemD"/>
    <property type="match status" value="1"/>
</dbReference>
<sequence length="269" mass="28999">MKVLLLRDPKEDEGGQDPYVRELGLCGLEATLIPALSFEFLSLPALSEKLSRPESYAGLVFTSPRAVEAAELCLQRGVGEVWSRSLKDRWNAKPVYVVGDATASRVNKMGLDTQGGSCGNAEKLAEFICSREPPALPLLFPCGTLKREVLPTVLRNRGIPLEPITVYGTGPHPSLQASLSSYCAHQGVPASIAFFSPSGIAYSLQHIQELAGPRVQQIKVRRGGQGGYPTSLRGSQHPFLCPQQCGLRVRGHPRVARLPGLLPLPTPTA</sequence>
<dbReference type="Gene3D" id="3.40.50.10090">
    <property type="match status" value="2"/>
</dbReference>
<dbReference type="InterPro" id="IPR036108">
    <property type="entry name" value="4pyrrol_syn_uPrphyn_synt_sf"/>
</dbReference>
<proteinExistence type="predicted"/>
<dbReference type="InterPro" id="IPR039793">
    <property type="entry name" value="UROS/Hem4"/>
</dbReference>
<protein>
    <submittedName>
        <fullName evidence="3">Uroporphyrinogen-III synthase</fullName>
    </submittedName>
</protein>
<dbReference type="Proteomes" id="UP001652624">
    <property type="component" value="Chromosome 14"/>
</dbReference>
<dbReference type="Pfam" id="PF02602">
    <property type="entry name" value="HEM4"/>
    <property type="match status" value="1"/>
</dbReference>
<name>A0ABM3VRX1_ERIEU</name>
<keyword evidence="2" id="KW-1185">Reference proteome</keyword>
<dbReference type="InterPro" id="IPR003754">
    <property type="entry name" value="4pyrrol_synth_uPrphyn_synth"/>
</dbReference>
<evidence type="ECO:0000259" key="1">
    <source>
        <dbReference type="Pfam" id="PF02602"/>
    </source>
</evidence>
<evidence type="ECO:0000313" key="3">
    <source>
        <dbReference type="RefSeq" id="XP_060027077.1"/>
    </source>
</evidence>
<dbReference type="PANTHER" id="PTHR12390:SF0">
    <property type="entry name" value="UROPORPHYRINOGEN-III SYNTHASE"/>
    <property type="match status" value="1"/>
</dbReference>
<dbReference type="PANTHER" id="PTHR12390">
    <property type="entry name" value="UROPORPHYRINOGEN III SYNTHASE"/>
    <property type="match status" value="1"/>
</dbReference>
<dbReference type="GeneID" id="103114206"/>
<gene>
    <name evidence="3" type="primary">UROS</name>
</gene>
<evidence type="ECO:0000313" key="2">
    <source>
        <dbReference type="Proteomes" id="UP001652624"/>
    </source>
</evidence>
<dbReference type="RefSeq" id="XP_060027077.1">
    <property type="nucleotide sequence ID" value="XM_060171094.1"/>
</dbReference>
<accession>A0ABM3VRX1</accession>
<feature type="domain" description="Tetrapyrrole biosynthesis uroporphyrinogen III synthase" evidence="1">
    <location>
        <begin position="19"/>
        <end position="210"/>
    </location>
</feature>
<organism evidence="2 3">
    <name type="scientific">Erinaceus europaeus</name>
    <name type="common">Western European hedgehog</name>
    <dbReference type="NCBI Taxonomy" id="9365"/>
    <lineage>
        <taxon>Eukaryota</taxon>
        <taxon>Metazoa</taxon>
        <taxon>Chordata</taxon>
        <taxon>Craniata</taxon>
        <taxon>Vertebrata</taxon>
        <taxon>Euteleostomi</taxon>
        <taxon>Mammalia</taxon>
        <taxon>Eutheria</taxon>
        <taxon>Laurasiatheria</taxon>
        <taxon>Eulipotyphla</taxon>
        <taxon>Erinaceidae</taxon>
        <taxon>Erinaceinae</taxon>
        <taxon>Erinaceus</taxon>
    </lineage>
</organism>
<reference evidence="3" key="1">
    <citation type="submission" date="2025-08" db="UniProtKB">
        <authorList>
            <consortium name="RefSeq"/>
        </authorList>
    </citation>
    <scope>IDENTIFICATION</scope>
</reference>
<dbReference type="SUPFAM" id="SSF69618">
    <property type="entry name" value="HemD-like"/>
    <property type="match status" value="1"/>
</dbReference>